<evidence type="ECO:0000313" key="2">
    <source>
        <dbReference type="EMBL" id="NMH90385.1"/>
    </source>
</evidence>
<reference evidence="2 3" key="1">
    <citation type="submission" date="2020-04" db="EMBL/GenBank/DDBJ databases">
        <authorList>
            <person name="Klaysubun C."/>
            <person name="Duangmal K."/>
            <person name="Lipun K."/>
        </authorList>
    </citation>
    <scope>NUCLEOTIDE SEQUENCE [LARGE SCALE GENOMIC DNA]</scope>
    <source>
        <strain evidence="2 3">DSM 45300</strain>
    </source>
</reference>
<dbReference type="Gene3D" id="3.50.50.60">
    <property type="entry name" value="FAD/NAD(P)-binding domain"/>
    <property type="match status" value="1"/>
</dbReference>
<proteinExistence type="predicted"/>
<dbReference type="RefSeq" id="WP_169409888.1">
    <property type="nucleotide sequence ID" value="NZ_JAAXKZ010000004.1"/>
</dbReference>
<comment type="caution">
    <text evidence="2">The sequence shown here is derived from an EMBL/GenBank/DDBJ whole genome shotgun (WGS) entry which is preliminary data.</text>
</comment>
<organism evidence="2 3">
    <name type="scientific">Pseudonocardia bannensis</name>
    <dbReference type="NCBI Taxonomy" id="630973"/>
    <lineage>
        <taxon>Bacteria</taxon>
        <taxon>Bacillati</taxon>
        <taxon>Actinomycetota</taxon>
        <taxon>Actinomycetes</taxon>
        <taxon>Pseudonocardiales</taxon>
        <taxon>Pseudonocardiaceae</taxon>
        <taxon>Pseudonocardia</taxon>
    </lineage>
</organism>
<dbReference type="Gene3D" id="3.30.9.10">
    <property type="entry name" value="D-Amino Acid Oxidase, subunit A, domain 2"/>
    <property type="match status" value="1"/>
</dbReference>
<keyword evidence="3" id="KW-1185">Reference proteome</keyword>
<protein>
    <recommendedName>
        <fullName evidence="1">FAD-binding domain-containing protein</fullName>
    </recommendedName>
</protein>
<sequence>MPLIARRLADGGDVRFKATDTSVDDVTGDRPTIRFTHDGQQHQLDCDFVIGCDGSRTCTRFLIPEGDIRTDFFRQYPFAWSGILADAWVTPPSPCHTLSDGRLDEEDQPCRHPR</sequence>
<dbReference type="InterPro" id="IPR002938">
    <property type="entry name" value="FAD-bd"/>
</dbReference>
<name>A0A848DCS2_9PSEU</name>
<dbReference type="AlphaFoldDB" id="A0A848DCS2"/>
<dbReference type="Proteomes" id="UP000586918">
    <property type="component" value="Unassembled WGS sequence"/>
</dbReference>
<dbReference type="SUPFAM" id="SSF51905">
    <property type="entry name" value="FAD/NAD(P)-binding domain"/>
    <property type="match status" value="1"/>
</dbReference>
<dbReference type="GO" id="GO:0071949">
    <property type="term" value="F:FAD binding"/>
    <property type="evidence" value="ECO:0007669"/>
    <property type="project" value="InterPro"/>
</dbReference>
<feature type="domain" description="FAD-binding" evidence="1">
    <location>
        <begin position="3"/>
        <end position="90"/>
    </location>
</feature>
<dbReference type="Pfam" id="PF01494">
    <property type="entry name" value="FAD_binding_3"/>
    <property type="match status" value="1"/>
</dbReference>
<evidence type="ECO:0000259" key="1">
    <source>
        <dbReference type="Pfam" id="PF01494"/>
    </source>
</evidence>
<dbReference type="InterPro" id="IPR036188">
    <property type="entry name" value="FAD/NAD-bd_sf"/>
</dbReference>
<evidence type="ECO:0000313" key="3">
    <source>
        <dbReference type="Proteomes" id="UP000586918"/>
    </source>
</evidence>
<accession>A0A848DCS2</accession>
<gene>
    <name evidence="2" type="ORF">HF519_02010</name>
</gene>
<dbReference type="EMBL" id="JAAXKZ010000004">
    <property type="protein sequence ID" value="NMH90385.1"/>
    <property type="molecule type" value="Genomic_DNA"/>
</dbReference>